<dbReference type="EMBL" id="CBTJ020000027">
    <property type="protein sequence ID" value="CDI01841.1"/>
    <property type="molecule type" value="Genomic_DNA"/>
</dbReference>
<accession>W6M2T2</accession>
<reference evidence="2" key="1">
    <citation type="submission" date="2013-07" db="EMBL/GenBank/DDBJ databases">
        <authorList>
            <person name="McIlroy S."/>
        </authorList>
    </citation>
    <scope>NUCLEOTIDE SEQUENCE [LARGE SCALE GENOMIC DNA]</scope>
    <source>
        <strain evidence="2">Run_A_D11</strain>
    </source>
</reference>
<organism evidence="2 3">
    <name type="scientific">Candidatus Competibacter denitrificans Run_A_D11</name>
    <dbReference type="NCBI Taxonomy" id="1400863"/>
    <lineage>
        <taxon>Bacteria</taxon>
        <taxon>Pseudomonadati</taxon>
        <taxon>Pseudomonadota</taxon>
        <taxon>Gammaproteobacteria</taxon>
        <taxon>Candidatus Competibacteraceae</taxon>
        <taxon>Candidatus Competibacter</taxon>
    </lineage>
</organism>
<feature type="region of interest" description="Disordered" evidence="1">
    <location>
        <begin position="1"/>
        <end position="21"/>
    </location>
</feature>
<evidence type="ECO:0000313" key="2">
    <source>
        <dbReference type="EMBL" id="CDI01841.1"/>
    </source>
</evidence>
<keyword evidence="3" id="KW-1185">Reference proteome</keyword>
<evidence type="ECO:0000256" key="1">
    <source>
        <dbReference type="SAM" id="MobiDB-lite"/>
    </source>
</evidence>
<evidence type="ECO:0000313" key="3">
    <source>
        <dbReference type="Proteomes" id="UP000035760"/>
    </source>
</evidence>
<proteinExistence type="predicted"/>
<dbReference type="Proteomes" id="UP000035760">
    <property type="component" value="Unassembled WGS sequence"/>
</dbReference>
<dbReference type="RefSeq" id="WP_171820419.1">
    <property type="nucleotide sequence ID" value="NZ_CBTJ020000027.1"/>
</dbReference>
<sequence length="81" mass="8400">MQKFPVARTGPACKIGQNSTATPPETIVIPELRLEAADVADISVSVAVSIASARPVSPAFAQLDKETVHVRSQQSAGLATT</sequence>
<gene>
    <name evidence="2" type="ORF">BN873_210062</name>
</gene>
<name>W6M2T2_9GAMM</name>
<dbReference type="AlphaFoldDB" id="W6M2T2"/>
<reference evidence="2" key="2">
    <citation type="submission" date="2014-03" db="EMBL/GenBank/DDBJ databases">
        <title>Candidatus Competibacter-lineage genomes retrieved from metagenomes reveal functional metabolic diversity.</title>
        <authorList>
            <person name="McIlroy S.J."/>
            <person name="Albertsen M."/>
            <person name="Andresen E.K."/>
            <person name="Saunders A.M."/>
            <person name="Kristiansen R."/>
            <person name="Stokholm-Bjerregaard M."/>
            <person name="Nielsen K.L."/>
            <person name="Nielsen P.H."/>
        </authorList>
    </citation>
    <scope>NUCLEOTIDE SEQUENCE</scope>
    <source>
        <strain evidence="2">Run_A_D11</strain>
    </source>
</reference>
<protein>
    <submittedName>
        <fullName evidence="2">Uncharacterized protein</fullName>
    </submittedName>
</protein>
<comment type="caution">
    <text evidence="2">The sequence shown here is derived from an EMBL/GenBank/DDBJ whole genome shotgun (WGS) entry which is preliminary data.</text>
</comment>
<dbReference type="STRING" id="1400863.BN873_210062"/>